<dbReference type="EMBL" id="JBBXMP010000072">
    <property type="protein sequence ID" value="KAL0063870.1"/>
    <property type="molecule type" value="Genomic_DNA"/>
</dbReference>
<comment type="caution">
    <text evidence="1">The sequence shown here is derived from an EMBL/GenBank/DDBJ whole genome shotgun (WGS) entry which is preliminary data.</text>
</comment>
<dbReference type="Proteomes" id="UP001437256">
    <property type="component" value="Unassembled WGS sequence"/>
</dbReference>
<accession>A0ABR2ZQC5</accession>
<protein>
    <submittedName>
        <fullName evidence="1">Uncharacterized protein</fullName>
    </submittedName>
</protein>
<name>A0ABR2ZQC5_9AGAR</name>
<proteinExistence type="predicted"/>
<evidence type="ECO:0000313" key="1">
    <source>
        <dbReference type="EMBL" id="KAL0063870.1"/>
    </source>
</evidence>
<sequence length="136" mass="15335">MDLRISEVDVLEDILSDKLVKTVTKLFVEKLIVGNREADTPETSIPSPFLPKLKLLKLVVHAHFDADMEFVRMVKSRWYPIYAGSAGLSPSGCRSLRSATLDIQGRKVERSIYKPLEICDRKGMRIVVKASGEYIV</sequence>
<evidence type="ECO:0000313" key="2">
    <source>
        <dbReference type="Proteomes" id="UP001437256"/>
    </source>
</evidence>
<organism evidence="1 2">
    <name type="scientific">Marasmius tenuissimus</name>
    <dbReference type="NCBI Taxonomy" id="585030"/>
    <lineage>
        <taxon>Eukaryota</taxon>
        <taxon>Fungi</taxon>
        <taxon>Dikarya</taxon>
        <taxon>Basidiomycota</taxon>
        <taxon>Agaricomycotina</taxon>
        <taxon>Agaricomycetes</taxon>
        <taxon>Agaricomycetidae</taxon>
        <taxon>Agaricales</taxon>
        <taxon>Marasmiineae</taxon>
        <taxon>Marasmiaceae</taxon>
        <taxon>Marasmius</taxon>
    </lineage>
</organism>
<gene>
    <name evidence="1" type="ORF">AAF712_009224</name>
</gene>
<keyword evidence="2" id="KW-1185">Reference proteome</keyword>
<reference evidence="1 2" key="1">
    <citation type="submission" date="2024-05" db="EMBL/GenBank/DDBJ databases">
        <title>A draft genome resource for the thread blight pathogen Marasmius tenuissimus strain MS-2.</title>
        <authorList>
            <person name="Yulfo-Soto G.E."/>
            <person name="Baruah I.K."/>
            <person name="Amoako-Attah I."/>
            <person name="Bukari Y."/>
            <person name="Meinhardt L.W."/>
            <person name="Bailey B.A."/>
            <person name="Cohen S.P."/>
        </authorList>
    </citation>
    <scope>NUCLEOTIDE SEQUENCE [LARGE SCALE GENOMIC DNA]</scope>
    <source>
        <strain evidence="1 2">MS-2</strain>
    </source>
</reference>